<evidence type="ECO:0000313" key="3">
    <source>
        <dbReference type="Proteomes" id="UP001151760"/>
    </source>
</evidence>
<organism evidence="2 3">
    <name type="scientific">Tanacetum coccineum</name>
    <dbReference type="NCBI Taxonomy" id="301880"/>
    <lineage>
        <taxon>Eukaryota</taxon>
        <taxon>Viridiplantae</taxon>
        <taxon>Streptophyta</taxon>
        <taxon>Embryophyta</taxon>
        <taxon>Tracheophyta</taxon>
        <taxon>Spermatophyta</taxon>
        <taxon>Magnoliopsida</taxon>
        <taxon>eudicotyledons</taxon>
        <taxon>Gunneridae</taxon>
        <taxon>Pentapetalae</taxon>
        <taxon>asterids</taxon>
        <taxon>campanulids</taxon>
        <taxon>Asterales</taxon>
        <taxon>Asteraceae</taxon>
        <taxon>Asteroideae</taxon>
        <taxon>Anthemideae</taxon>
        <taxon>Anthemidinae</taxon>
        <taxon>Tanacetum</taxon>
    </lineage>
</organism>
<evidence type="ECO:0000313" key="2">
    <source>
        <dbReference type="EMBL" id="GJU04812.1"/>
    </source>
</evidence>
<proteinExistence type="predicted"/>
<keyword evidence="1" id="KW-0472">Membrane</keyword>
<reference evidence="2" key="1">
    <citation type="journal article" date="2022" name="Int. J. Mol. Sci.">
        <title>Draft Genome of Tanacetum Coccineum: Genomic Comparison of Closely Related Tanacetum-Family Plants.</title>
        <authorList>
            <person name="Yamashiro T."/>
            <person name="Shiraishi A."/>
            <person name="Nakayama K."/>
            <person name="Satake H."/>
        </authorList>
    </citation>
    <scope>NUCLEOTIDE SEQUENCE</scope>
</reference>
<keyword evidence="1" id="KW-0812">Transmembrane</keyword>
<name>A0ABQ5IX49_9ASTR</name>
<keyword evidence="3" id="KW-1185">Reference proteome</keyword>
<gene>
    <name evidence="2" type="ORF">Tco_1121242</name>
</gene>
<sequence length="122" mass="14205">MYKEVVESAINHLTGKWLRSRKYAAIRLPKARALLTRVMEDGNFDKFIYSRSPKENKHFDGTENTVQPLNIRSISPITLQLDYNVLQEMNKLQSGSRRTYGSVSWFVAYILLYGFVLSPWDD</sequence>
<dbReference type="EMBL" id="BQNB010021286">
    <property type="protein sequence ID" value="GJU04812.1"/>
    <property type="molecule type" value="Genomic_DNA"/>
</dbReference>
<dbReference type="Proteomes" id="UP001151760">
    <property type="component" value="Unassembled WGS sequence"/>
</dbReference>
<keyword evidence="1" id="KW-1133">Transmembrane helix</keyword>
<reference evidence="2" key="2">
    <citation type="submission" date="2022-01" db="EMBL/GenBank/DDBJ databases">
        <authorList>
            <person name="Yamashiro T."/>
            <person name="Shiraishi A."/>
            <person name="Satake H."/>
            <person name="Nakayama K."/>
        </authorList>
    </citation>
    <scope>NUCLEOTIDE SEQUENCE</scope>
</reference>
<comment type="caution">
    <text evidence="2">The sequence shown here is derived from an EMBL/GenBank/DDBJ whole genome shotgun (WGS) entry which is preliminary data.</text>
</comment>
<accession>A0ABQ5IX49</accession>
<protein>
    <submittedName>
        <fullName evidence="2">Uncharacterized protein</fullName>
    </submittedName>
</protein>
<evidence type="ECO:0000256" key="1">
    <source>
        <dbReference type="SAM" id="Phobius"/>
    </source>
</evidence>
<feature type="transmembrane region" description="Helical" evidence="1">
    <location>
        <begin position="99"/>
        <end position="120"/>
    </location>
</feature>